<feature type="compositionally biased region" description="Basic residues" evidence="8">
    <location>
        <begin position="13"/>
        <end position="26"/>
    </location>
</feature>
<dbReference type="OrthoDB" id="194443at2759"/>
<evidence type="ECO:0000256" key="4">
    <source>
        <dbReference type="ARBA" id="ARBA00048740"/>
    </source>
</evidence>
<comment type="catalytic activity">
    <reaction evidence="5">
        <text>a 5'-end (N(2),N(7)-dimethyl 5'-triphosphoguanosine)-ribonucleoside in snRNA + S-adenosyl-L-methionine = a 5'-end (N(2),N(2),N(7)-trimethyl 5'-triphosphoguanosine)-ribonucleoside in snRNA + S-adenosyl-L-homocysteine + H(+)</text>
        <dbReference type="Rhea" id="RHEA:78479"/>
        <dbReference type="Rhea" id="RHEA-COMP:19087"/>
        <dbReference type="Rhea" id="RHEA-COMP:19089"/>
        <dbReference type="ChEBI" id="CHEBI:15378"/>
        <dbReference type="ChEBI" id="CHEBI:57856"/>
        <dbReference type="ChEBI" id="CHEBI:59789"/>
        <dbReference type="ChEBI" id="CHEBI:167623"/>
        <dbReference type="ChEBI" id="CHEBI:172880"/>
    </reaction>
    <physiologicalReaction direction="left-to-right" evidence="5">
        <dbReference type="Rhea" id="RHEA:78480"/>
    </physiologicalReaction>
</comment>
<keyword evidence="10" id="KW-1185">Reference proteome</keyword>
<comment type="caution">
    <text evidence="9">The sequence shown here is derived from an EMBL/GenBank/DDBJ whole genome shotgun (WGS) entry which is preliminary data.</text>
</comment>
<proteinExistence type="inferred from homology"/>
<dbReference type="Gene3D" id="3.40.50.150">
    <property type="entry name" value="Vaccinia Virus protein VP39"/>
    <property type="match status" value="1"/>
</dbReference>
<dbReference type="Pfam" id="PF09445">
    <property type="entry name" value="Methyltransf_15"/>
    <property type="match status" value="1"/>
</dbReference>
<evidence type="ECO:0000256" key="8">
    <source>
        <dbReference type="SAM" id="MobiDB-lite"/>
    </source>
</evidence>
<protein>
    <recommendedName>
        <fullName evidence="1">Trimethylguanosine synthase</fullName>
    </recommendedName>
    <alternativeName>
        <fullName evidence="7">Cap-specific guanine-N(2) methyltransferase</fullName>
    </alternativeName>
</protein>
<comment type="catalytic activity">
    <reaction evidence="3">
        <text>a 5'-end (N(2),N(7)-dimethyl 5'-triphosphoguanosine)-ribonucleoside in snoRNA + S-adenosyl-L-methionine = a 5'-end (N(2),N(2),N(7)-trimethyl 5'-triphosphoguanosine)-ribonucleoside in snoRNA + S-adenosyl-L-homocysteine + H(+)</text>
        <dbReference type="Rhea" id="RHEA:78507"/>
        <dbReference type="Rhea" id="RHEA-COMP:19088"/>
        <dbReference type="Rhea" id="RHEA-COMP:19090"/>
        <dbReference type="ChEBI" id="CHEBI:15378"/>
        <dbReference type="ChEBI" id="CHEBI:57856"/>
        <dbReference type="ChEBI" id="CHEBI:59789"/>
        <dbReference type="ChEBI" id="CHEBI:167623"/>
        <dbReference type="ChEBI" id="CHEBI:172880"/>
    </reaction>
    <physiologicalReaction direction="left-to-right" evidence="3">
        <dbReference type="Rhea" id="RHEA:78508"/>
    </physiologicalReaction>
</comment>
<gene>
    <name evidence="9" type="ORF">HHK36_025967</name>
</gene>
<dbReference type="CDD" id="cd02440">
    <property type="entry name" value="AdoMet_MTases"/>
    <property type="match status" value="1"/>
</dbReference>
<evidence type="ECO:0000256" key="2">
    <source>
        <dbReference type="ARBA" id="ARBA00025783"/>
    </source>
</evidence>
<comment type="catalytic activity">
    <reaction evidence="4">
        <text>a 5'-end (N(7)-methyl 5'-triphosphoguanosine)-ribonucleoside in snoRNA + S-adenosyl-L-methionine = a 5'-end (N(2),N(7)-dimethyl 5'-triphosphoguanosine)-ribonucleoside in snoRNA + S-adenosyl-L-homocysteine + H(+)</text>
        <dbReference type="Rhea" id="RHEA:78475"/>
        <dbReference type="Rhea" id="RHEA-COMP:19086"/>
        <dbReference type="Rhea" id="RHEA-COMP:19088"/>
        <dbReference type="ChEBI" id="CHEBI:15378"/>
        <dbReference type="ChEBI" id="CHEBI:57856"/>
        <dbReference type="ChEBI" id="CHEBI:59789"/>
        <dbReference type="ChEBI" id="CHEBI:156461"/>
        <dbReference type="ChEBI" id="CHEBI:172880"/>
    </reaction>
    <physiologicalReaction direction="left-to-right" evidence="4">
        <dbReference type="Rhea" id="RHEA:78476"/>
    </physiologicalReaction>
</comment>
<dbReference type="PANTHER" id="PTHR14741:SF41">
    <property type="entry name" value="TRIMETHYLGUANOSINE SYNTHASE"/>
    <property type="match status" value="1"/>
</dbReference>
<evidence type="ECO:0000256" key="5">
    <source>
        <dbReference type="ARBA" id="ARBA00048763"/>
    </source>
</evidence>
<evidence type="ECO:0000256" key="1">
    <source>
        <dbReference type="ARBA" id="ARBA00018517"/>
    </source>
</evidence>
<feature type="region of interest" description="Disordered" evidence="8">
    <location>
        <begin position="1"/>
        <end position="26"/>
    </location>
</feature>
<evidence type="ECO:0000313" key="10">
    <source>
        <dbReference type="Proteomes" id="UP000655225"/>
    </source>
</evidence>
<evidence type="ECO:0000256" key="7">
    <source>
        <dbReference type="ARBA" id="ARBA00049790"/>
    </source>
</evidence>
<dbReference type="EMBL" id="JABCRI010000019">
    <property type="protein sequence ID" value="KAF8389274.1"/>
    <property type="molecule type" value="Genomic_DNA"/>
</dbReference>
<evidence type="ECO:0000313" key="9">
    <source>
        <dbReference type="EMBL" id="KAF8389274.1"/>
    </source>
</evidence>
<name>A0A834YID8_TETSI</name>
<dbReference type="InterPro" id="IPR019012">
    <property type="entry name" value="RNA_cap_Gua-N2-MeTrfase"/>
</dbReference>
<evidence type="ECO:0000256" key="3">
    <source>
        <dbReference type="ARBA" id="ARBA00047418"/>
    </source>
</evidence>
<dbReference type="InterPro" id="IPR029063">
    <property type="entry name" value="SAM-dependent_MTases_sf"/>
</dbReference>
<dbReference type="AlphaFoldDB" id="A0A834YID8"/>
<dbReference type="GO" id="GO:0005634">
    <property type="term" value="C:nucleus"/>
    <property type="evidence" value="ECO:0007669"/>
    <property type="project" value="TreeGrafter"/>
</dbReference>
<organism evidence="9 10">
    <name type="scientific">Tetracentron sinense</name>
    <name type="common">Spur-leaf</name>
    <dbReference type="NCBI Taxonomy" id="13715"/>
    <lineage>
        <taxon>Eukaryota</taxon>
        <taxon>Viridiplantae</taxon>
        <taxon>Streptophyta</taxon>
        <taxon>Embryophyta</taxon>
        <taxon>Tracheophyta</taxon>
        <taxon>Spermatophyta</taxon>
        <taxon>Magnoliopsida</taxon>
        <taxon>Trochodendrales</taxon>
        <taxon>Trochodendraceae</taxon>
        <taxon>Tetracentron</taxon>
    </lineage>
</organism>
<sequence length="309" mass="34532">MEGEATEIDTKVRRQQTSRSKKRKLTKQRVKTTAKMRFTVEGISPRVKKYWFQRYDLFSRYDEGIKMDEEGWFSVTPEEIAIRHAERSGGGSVIDCFSGVGGNSIQFARMCYHVVAIDIDPQKAELALNNAKIYGVEDYIDFVIGDFFQLASSLKGDVAFLSPPWGGPSYKTIEKFTLDLLKPKDGYSIFQVAQKITPNIIMFLPLNVDLLQVEELSWLSSPPLNVQLKSSQIFVAHLALVEDNIEGLSHIFTVELAAHLSPNFGGGVRVSGEELGCFMGSHNSISLRLTVHLISADMDELPHAALQVV</sequence>
<comment type="catalytic activity">
    <reaction evidence="6">
        <text>a 5'-end (N(7)-methyl 5'-triphosphoguanosine)-ribonucleoside in snRNA + S-adenosyl-L-methionine = a 5'-end (N(2),N(7)-dimethyl 5'-triphosphoguanosine)-ribonucleoside in snRNA + S-adenosyl-L-homocysteine + H(+)</text>
        <dbReference type="Rhea" id="RHEA:78471"/>
        <dbReference type="Rhea" id="RHEA-COMP:19085"/>
        <dbReference type="Rhea" id="RHEA-COMP:19087"/>
        <dbReference type="ChEBI" id="CHEBI:15378"/>
        <dbReference type="ChEBI" id="CHEBI:57856"/>
        <dbReference type="ChEBI" id="CHEBI:59789"/>
        <dbReference type="ChEBI" id="CHEBI:156461"/>
        <dbReference type="ChEBI" id="CHEBI:172880"/>
    </reaction>
    <physiologicalReaction direction="left-to-right" evidence="6">
        <dbReference type="Rhea" id="RHEA:78472"/>
    </physiologicalReaction>
</comment>
<comment type="similarity">
    <text evidence="2">Belongs to the methyltransferase superfamily. Trimethylguanosine synthase family.</text>
</comment>
<reference evidence="9 10" key="1">
    <citation type="submission" date="2020-04" db="EMBL/GenBank/DDBJ databases">
        <title>Plant Genome Project.</title>
        <authorList>
            <person name="Zhang R.-G."/>
        </authorList>
    </citation>
    <scope>NUCLEOTIDE SEQUENCE [LARGE SCALE GENOMIC DNA]</scope>
    <source>
        <strain evidence="9">YNK0</strain>
        <tissue evidence="9">Leaf</tissue>
    </source>
</reference>
<evidence type="ECO:0000256" key="6">
    <source>
        <dbReference type="ARBA" id="ARBA00049075"/>
    </source>
</evidence>
<dbReference type="Proteomes" id="UP000655225">
    <property type="component" value="Unassembled WGS sequence"/>
</dbReference>
<dbReference type="GO" id="GO:0071164">
    <property type="term" value="F:RNA cap trimethylguanosine synthase activity"/>
    <property type="evidence" value="ECO:0007669"/>
    <property type="project" value="TreeGrafter"/>
</dbReference>
<dbReference type="PANTHER" id="PTHR14741">
    <property type="entry name" value="S-ADENOSYLMETHIONINE-DEPENDENT METHYLTRANSFERASE RELATED"/>
    <property type="match status" value="1"/>
</dbReference>
<accession>A0A834YID8</accession>
<dbReference type="SUPFAM" id="SSF53335">
    <property type="entry name" value="S-adenosyl-L-methionine-dependent methyltransferases"/>
    <property type="match status" value="1"/>
</dbReference>